<reference evidence="4 5" key="1">
    <citation type="submission" date="2015-03" db="EMBL/GenBank/DDBJ databases">
        <authorList>
            <consortium name="Pathogen Informatics"/>
            <person name="Murphy D."/>
        </authorList>
    </citation>
    <scope>NUCLEOTIDE SEQUENCE [LARGE SCALE GENOMIC DNA]</scope>
    <source>
        <strain evidence="4 5">FE82747</strain>
    </source>
</reference>
<dbReference type="Gene3D" id="3.40.50.300">
    <property type="entry name" value="P-loop containing nucleotide triphosphate hydrolases"/>
    <property type="match status" value="2"/>
</dbReference>
<evidence type="ECO:0000259" key="3">
    <source>
        <dbReference type="Pfam" id="PF20469"/>
    </source>
</evidence>
<dbReference type="InterPro" id="IPR034139">
    <property type="entry name" value="TOPRIM_OLD"/>
</dbReference>
<dbReference type="EMBL" id="CQBM01000001">
    <property type="protein sequence ID" value="CNH45205.1"/>
    <property type="molecule type" value="Genomic_DNA"/>
</dbReference>
<dbReference type="CDD" id="cd01026">
    <property type="entry name" value="TOPRIM_OLD"/>
    <property type="match status" value="1"/>
</dbReference>
<dbReference type="InterPro" id="IPR041685">
    <property type="entry name" value="AAA_GajA/Old/RecF-like"/>
</dbReference>
<feature type="region of interest" description="Disordered" evidence="1">
    <location>
        <begin position="527"/>
        <end position="552"/>
    </location>
</feature>
<feature type="domain" description="OLD protein-like TOPRIM" evidence="3">
    <location>
        <begin position="449"/>
        <end position="520"/>
    </location>
</feature>
<dbReference type="PANTHER" id="PTHR43581:SF4">
    <property type="entry name" value="ATP_GTP PHOSPHATASE"/>
    <property type="match status" value="1"/>
</dbReference>
<name>A0AA36LNR9_YERMO</name>
<evidence type="ECO:0000313" key="5">
    <source>
        <dbReference type="Proteomes" id="UP000040841"/>
    </source>
</evidence>
<dbReference type="Pfam" id="PF20469">
    <property type="entry name" value="OLD-like_TOPRIM"/>
    <property type="match status" value="1"/>
</dbReference>
<evidence type="ECO:0000256" key="1">
    <source>
        <dbReference type="SAM" id="MobiDB-lite"/>
    </source>
</evidence>
<dbReference type="InterPro" id="IPR027417">
    <property type="entry name" value="P-loop_NTPase"/>
</dbReference>
<dbReference type="PANTHER" id="PTHR43581">
    <property type="entry name" value="ATP/GTP PHOSPHATASE"/>
    <property type="match status" value="1"/>
</dbReference>
<sequence>MKICSIEIKNYRLLTEFRLDLEDNLSLVIGKNNTGKTSLLSALEKLYAETRKISFDDFNVKLRDRLKAFVGGEKALPNEDVYEPLGVELRLVLVYEDEDDLGQVSPLIMSLDPDDKSILLGFEYKISHSQLVSFRNDFLEERDNYDDDVLLYMAEKHKKYFVGISRRSYLSNDLSVFTDLIKEKISLDEVISFKAISAKRNVTNRENDKTLSGQTADIYKITEESEEQKDTVNRFKKTLRGADKNLNGIYEEMFSKVLKSVERFGGISQYETSITIASTLQHQELLDGNTTVFYRHETHDLPEHYNGLGYMNLISMIFEIELLMTSFRRSLLERPAAVNLLFIEEPEAHTHPQMQYVFIKNIKDLLEEGVVREDGLVVNLQTVISTHSSHIVAECNFDDIKYMKRKGGVVNCSNLKDLKKEYDREDSKGIDGHYKFLKQYLTLNRAELFFADKAIFVEGDTERVLLPAMMKKIDEEYPENEVAPLTSQNVSIVEVGAHSQVFEKFISFLGIKTLILTDIDTGKTVPDLDSAGNHKRTQKDEPKYTTEKCSPMDSDVSHTSNNALCFFHSKEREDIKYFLSLFKDDKKFLFDGEKWVRDKIGQIFTAFQIEEEGYRGRSFEDAFFHVNKEFLGTDSVVFPSLIAKHFELYVAGHTTAYEFAEKGVDKKTTLAIDILLNSQTQETPKRTFSNWNTPAYIREGLEWLRK</sequence>
<organism evidence="4 5">
    <name type="scientific">Yersinia mollaretii</name>
    <dbReference type="NCBI Taxonomy" id="33060"/>
    <lineage>
        <taxon>Bacteria</taxon>
        <taxon>Pseudomonadati</taxon>
        <taxon>Pseudomonadota</taxon>
        <taxon>Gammaproteobacteria</taxon>
        <taxon>Enterobacterales</taxon>
        <taxon>Yersiniaceae</taxon>
        <taxon>Yersinia</taxon>
    </lineage>
</organism>
<evidence type="ECO:0000313" key="4">
    <source>
        <dbReference type="EMBL" id="CNH45205.1"/>
    </source>
</evidence>
<evidence type="ECO:0000259" key="2">
    <source>
        <dbReference type="Pfam" id="PF13175"/>
    </source>
</evidence>
<gene>
    <name evidence="4" type="ORF">ERS008502_00493</name>
</gene>
<dbReference type="RefSeq" id="WP_049677889.1">
    <property type="nucleotide sequence ID" value="NZ_CABMMJ010000001.1"/>
</dbReference>
<dbReference type="AlphaFoldDB" id="A0AA36LNR9"/>
<accession>A0AA36LNR9</accession>
<protein>
    <submittedName>
        <fullName evidence="4">SMC (Structural maintenance of chromosomes) family protein</fullName>
    </submittedName>
</protein>
<dbReference type="SUPFAM" id="SSF52540">
    <property type="entry name" value="P-loop containing nucleoside triphosphate hydrolases"/>
    <property type="match status" value="1"/>
</dbReference>
<proteinExistence type="predicted"/>
<comment type="caution">
    <text evidence="4">The sequence shown here is derived from an EMBL/GenBank/DDBJ whole genome shotgun (WGS) entry which is preliminary data.</text>
</comment>
<dbReference type="Pfam" id="PF13175">
    <property type="entry name" value="AAA_15"/>
    <property type="match status" value="1"/>
</dbReference>
<feature type="domain" description="Endonuclease GajA/Old nuclease/RecF-like AAA" evidence="2">
    <location>
        <begin position="1"/>
        <end position="392"/>
    </location>
</feature>
<dbReference type="Proteomes" id="UP000040841">
    <property type="component" value="Unassembled WGS sequence"/>
</dbReference>
<dbReference type="InterPro" id="IPR051396">
    <property type="entry name" value="Bact_Antivir_Def_Nuclease"/>
</dbReference>